<dbReference type="Proteomes" id="UP000271241">
    <property type="component" value="Unassembled WGS sequence"/>
</dbReference>
<evidence type="ECO:0000256" key="6">
    <source>
        <dbReference type="ARBA" id="ARBA00023065"/>
    </source>
</evidence>
<evidence type="ECO:0000256" key="7">
    <source>
        <dbReference type="ARBA" id="ARBA00023128"/>
    </source>
</evidence>
<proteinExistence type="inferred from homology"/>
<reference evidence="11" key="1">
    <citation type="journal article" date="2018" name="Nat. Microbiol.">
        <title>Leveraging single-cell genomics to expand the fungal tree of life.</title>
        <authorList>
            <person name="Ahrendt S.R."/>
            <person name="Quandt C.A."/>
            <person name="Ciobanu D."/>
            <person name="Clum A."/>
            <person name="Salamov A."/>
            <person name="Andreopoulos B."/>
            <person name="Cheng J.F."/>
            <person name="Woyke T."/>
            <person name="Pelin A."/>
            <person name="Henrissat B."/>
            <person name="Reynolds N.K."/>
            <person name="Benny G.L."/>
            <person name="Smith M.E."/>
            <person name="James T.Y."/>
            <person name="Grigoriev I.V."/>
        </authorList>
    </citation>
    <scope>NUCLEOTIDE SEQUENCE [LARGE SCALE GENOMIC DNA]</scope>
    <source>
        <strain evidence="11">RSA 1356</strain>
    </source>
</reference>
<keyword evidence="11" id="KW-1185">Reference proteome</keyword>
<dbReference type="Pfam" id="PF04718">
    <property type="entry name" value="ATP-synt_G"/>
    <property type="match status" value="1"/>
</dbReference>
<evidence type="ECO:0000313" key="11">
    <source>
        <dbReference type="Proteomes" id="UP000271241"/>
    </source>
</evidence>
<comment type="subcellular location">
    <subcellularLocation>
        <location evidence="1">Mitochondrion membrane</location>
    </subcellularLocation>
</comment>
<keyword evidence="7" id="KW-0496">Mitochondrion</keyword>
<dbReference type="InterPro" id="IPR006808">
    <property type="entry name" value="ATP_synth_F0_gsu_mt"/>
</dbReference>
<keyword evidence="6" id="KW-0406">Ion transport</keyword>
<organism evidence="10 11">
    <name type="scientific">Thamnocephalis sphaerospora</name>
    <dbReference type="NCBI Taxonomy" id="78915"/>
    <lineage>
        <taxon>Eukaryota</taxon>
        <taxon>Fungi</taxon>
        <taxon>Fungi incertae sedis</taxon>
        <taxon>Zoopagomycota</taxon>
        <taxon>Zoopagomycotina</taxon>
        <taxon>Zoopagomycetes</taxon>
        <taxon>Zoopagales</taxon>
        <taxon>Sigmoideomycetaceae</taxon>
        <taxon>Thamnocephalis</taxon>
    </lineage>
</organism>
<comment type="similarity">
    <text evidence="2">Belongs to the ATPase g subunit family.</text>
</comment>
<dbReference type="AlphaFoldDB" id="A0A4P9XRJ6"/>
<evidence type="ECO:0000256" key="3">
    <source>
        <dbReference type="ARBA" id="ARBA00022448"/>
    </source>
</evidence>
<accession>A0A4P9XRJ6</accession>
<dbReference type="GO" id="GO:0045259">
    <property type="term" value="C:proton-transporting ATP synthase complex"/>
    <property type="evidence" value="ECO:0007669"/>
    <property type="project" value="UniProtKB-KW"/>
</dbReference>
<keyword evidence="9" id="KW-0066">ATP synthesis</keyword>
<evidence type="ECO:0000313" key="10">
    <source>
        <dbReference type="EMBL" id="RKP08713.1"/>
    </source>
</evidence>
<protein>
    <submittedName>
        <fullName evidence="10">Mitochondrial ATP synthase g subunit-domain-containing protein</fullName>
    </submittedName>
</protein>
<dbReference type="PANTHER" id="PTHR12386">
    <property type="entry name" value="ATP SYNTHASE SUBUNIT"/>
    <property type="match status" value="1"/>
</dbReference>
<dbReference type="STRING" id="78915.A0A4P9XRJ6"/>
<evidence type="ECO:0000256" key="5">
    <source>
        <dbReference type="ARBA" id="ARBA00022781"/>
    </source>
</evidence>
<keyword evidence="3" id="KW-0813">Transport</keyword>
<evidence type="ECO:0000256" key="9">
    <source>
        <dbReference type="ARBA" id="ARBA00023310"/>
    </source>
</evidence>
<name>A0A4P9XRJ6_9FUNG</name>
<evidence type="ECO:0000256" key="1">
    <source>
        <dbReference type="ARBA" id="ARBA00004325"/>
    </source>
</evidence>
<keyword evidence="8" id="KW-0472">Membrane</keyword>
<gene>
    <name evidence="10" type="ORF">THASP1DRAFT_23354</name>
</gene>
<dbReference type="GO" id="GO:0031966">
    <property type="term" value="C:mitochondrial membrane"/>
    <property type="evidence" value="ECO:0007669"/>
    <property type="project" value="UniProtKB-SubCell"/>
</dbReference>
<dbReference type="GO" id="GO:0015986">
    <property type="term" value="P:proton motive force-driven ATP synthesis"/>
    <property type="evidence" value="ECO:0007669"/>
    <property type="project" value="InterPro"/>
</dbReference>
<keyword evidence="4" id="KW-0138">CF(0)</keyword>
<dbReference type="EMBL" id="KZ992576">
    <property type="protein sequence ID" value="RKP08713.1"/>
    <property type="molecule type" value="Genomic_DNA"/>
</dbReference>
<keyword evidence="5" id="KW-0375">Hydrogen ion transport</keyword>
<evidence type="ECO:0000256" key="8">
    <source>
        <dbReference type="ARBA" id="ARBA00023136"/>
    </source>
</evidence>
<sequence>MASQNASAKIAQLANTARTRLSSSLNAESARKALDAASSSARNAAEAVSQRAQNAPGRFGAISQRIVYQSRVAFEIAKEVARREKLGFPSSAEWDVAKKEALEYARNWQRIRNLRNITKEDAGRAAVIGAEIFGFFLVGEIIGRRSLVGYKLD</sequence>
<evidence type="ECO:0000256" key="4">
    <source>
        <dbReference type="ARBA" id="ARBA00022547"/>
    </source>
</evidence>
<evidence type="ECO:0000256" key="2">
    <source>
        <dbReference type="ARBA" id="ARBA00005699"/>
    </source>
</evidence>
<dbReference type="GO" id="GO:0015078">
    <property type="term" value="F:proton transmembrane transporter activity"/>
    <property type="evidence" value="ECO:0007669"/>
    <property type="project" value="InterPro"/>
</dbReference>
<dbReference type="OrthoDB" id="437at2759"/>